<proteinExistence type="predicted"/>
<accession>A0AAU9DG01</accession>
<reference evidence="2 3" key="1">
    <citation type="submission" date="2021-12" db="EMBL/GenBank/DDBJ databases">
        <title>Genome sequencing of bacteria with rrn-lacking chromosome and rrn-plasmid.</title>
        <authorList>
            <person name="Anda M."/>
            <person name="Iwasaki W."/>
        </authorList>
    </citation>
    <scope>NUCLEOTIDE SEQUENCE [LARGE SCALE GENOMIC DNA]</scope>
    <source>
        <strain evidence="2 3">DSM 100852</strain>
        <plasmid evidence="2 3">pFA3</plasmid>
    </source>
</reference>
<keyword evidence="3" id="KW-1185">Reference proteome</keyword>
<evidence type="ECO:0000313" key="2">
    <source>
        <dbReference type="EMBL" id="BDD12056.1"/>
    </source>
</evidence>
<evidence type="ECO:0000313" key="3">
    <source>
        <dbReference type="Proteomes" id="UP001348817"/>
    </source>
</evidence>
<feature type="transmembrane region" description="Helical" evidence="1">
    <location>
        <begin position="17"/>
        <end position="35"/>
    </location>
</feature>
<keyword evidence="1" id="KW-0812">Transmembrane</keyword>
<dbReference type="AlphaFoldDB" id="A0AAU9DG01"/>
<evidence type="ECO:0000256" key="1">
    <source>
        <dbReference type="SAM" id="Phobius"/>
    </source>
</evidence>
<geneLocation type="plasmid" evidence="2 3">
    <name>pFA3</name>
</geneLocation>
<dbReference type="EMBL" id="AP025317">
    <property type="protein sequence ID" value="BDD12056.1"/>
    <property type="molecule type" value="Genomic_DNA"/>
</dbReference>
<protein>
    <submittedName>
        <fullName evidence="2">Uncharacterized protein</fullName>
    </submittedName>
</protein>
<sequence length="49" mass="5682">MVSITVTVVYRAGKRKVWAVSVWKAVFFLALWEMLKVSLSHLHPWLIPS</sequence>
<organism evidence="2 3">
    <name type="scientific">Fulvitalea axinellae</name>
    <dbReference type="NCBI Taxonomy" id="1182444"/>
    <lineage>
        <taxon>Bacteria</taxon>
        <taxon>Pseudomonadati</taxon>
        <taxon>Bacteroidota</taxon>
        <taxon>Cytophagia</taxon>
        <taxon>Cytophagales</taxon>
        <taxon>Persicobacteraceae</taxon>
        <taxon>Fulvitalea</taxon>
    </lineage>
</organism>
<keyword evidence="1" id="KW-1133">Transmembrane helix</keyword>
<gene>
    <name evidence="2" type="ORF">FUAX_44880</name>
</gene>
<keyword evidence="1" id="KW-0472">Membrane</keyword>
<name>A0AAU9DG01_9BACT</name>
<dbReference type="Proteomes" id="UP001348817">
    <property type="component" value="Plasmid pFA3"/>
</dbReference>
<keyword evidence="2" id="KW-0614">Plasmid</keyword>
<dbReference type="KEGG" id="fax:FUAX_44880"/>